<dbReference type="Gene3D" id="1.50.40.10">
    <property type="entry name" value="Mitochondrial carrier domain"/>
    <property type="match status" value="2"/>
</dbReference>
<keyword evidence="4 8" id="KW-0812">Transmembrane</keyword>
<dbReference type="InterPro" id="IPR018108">
    <property type="entry name" value="MCP_transmembrane"/>
</dbReference>
<dbReference type="PANTHER" id="PTHR45683">
    <property type="entry name" value="MITOCHONDRIAL NICOTINAMIDE ADENINE DINUCLEOTIDE TRANSPORTER 1-RELATED-RELATED"/>
    <property type="match status" value="1"/>
</dbReference>
<dbReference type="InterPro" id="IPR044712">
    <property type="entry name" value="SLC25A32-like"/>
</dbReference>
<organism evidence="11">
    <name type="scientific">Psilocybe cubensis</name>
    <name type="common">Psychedelic mushroom</name>
    <name type="synonym">Stropharia cubensis</name>
    <dbReference type="NCBI Taxonomy" id="181762"/>
    <lineage>
        <taxon>Eukaryota</taxon>
        <taxon>Fungi</taxon>
        <taxon>Dikarya</taxon>
        <taxon>Basidiomycota</taxon>
        <taxon>Agaricomycotina</taxon>
        <taxon>Agaricomycetes</taxon>
        <taxon>Agaricomycetidae</taxon>
        <taxon>Agaricales</taxon>
        <taxon>Agaricineae</taxon>
        <taxon>Strophariaceae</taxon>
        <taxon>Psilocybe</taxon>
    </lineage>
</organism>
<reference evidence="11" key="1">
    <citation type="submission" date="2021-02" db="EMBL/GenBank/DDBJ databases">
        <title>Psilocybe cubensis genome.</title>
        <authorList>
            <person name="Mckernan K.J."/>
            <person name="Crawford S."/>
            <person name="Trippe A."/>
            <person name="Kane L.T."/>
            <person name="Mclaughlin S."/>
        </authorList>
    </citation>
    <scope>NUCLEOTIDE SEQUENCE [LARGE SCALE GENOMIC DNA]</scope>
    <source>
        <strain evidence="11">MGC-MH-2018</strain>
    </source>
</reference>
<dbReference type="SUPFAM" id="SSF103506">
    <property type="entry name" value="Mitochondrial carrier"/>
    <property type="match status" value="2"/>
</dbReference>
<dbReference type="GO" id="GO:0055085">
    <property type="term" value="P:transmembrane transport"/>
    <property type="evidence" value="ECO:0007669"/>
    <property type="project" value="InterPro"/>
</dbReference>
<dbReference type="EMBL" id="JAFIQS010000002">
    <property type="protein sequence ID" value="KAG5172857.1"/>
    <property type="molecule type" value="Genomic_DNA"/>
</dbReference>
<comment type="subcellular location">
    <subcellularLocation>
        <location evidence="1">Membrane</location>
        <topology evidence="1">Multi-pass membrane protein</topology>
    </subcellularLocation>
</comment>
<evidence type="ECO:0000256" key="2">
    <source>
        <dbReference type="ARBA" id="ARBA00006375"/>
    </source>
</evidence>
<comment type="similarity">
    <text evidence="2 9">Belongs to the mitochondrial carrier (TC 2.A.29) family.</text>
</comment>
<evidence type="ECO:0000313" key="11">
    <source>
        <dbReference type="EMBL" id="KAG5172857.1"/>
    </source>
</evidence>
<feature type="transmembrane region" description="Helical" evidence="10">
    <location>
        <begin position="141"/>
        <end position="160"/>
    </location>
</feature>
<dbReference type="InterPro" id="IPR023395">
    <property type="entry name" value="MCP_dom_sf"/>
</dbReference>
<dbReference type="GO" id="GO:0006862">
    <property type="term" value="P:nucleotide transport"/>
    <property type="evidence" value="ECO:0007669"/>
    <property type="project" value="InterPro"/>
</dbReference>
<evidence type="ECO:0000256" key="3">
    <source>
        <dbReference type="ARBA" id="ARBA00022448"/>
    </source>
</evidence>
<evidence type="ECO:0000256" key="5">
    <source>
        <dbReference type="ARBA" id="ARBA00022737"/>
    </source>
</evidence>
<sequence>MPQPNSLVRLGRHGRNSTGGCRSLGALARIPSPLVRSNHLSSLQVKFILFYLEAVFCIIKMSEASTTPDALTLLLASAITLAIFVPLTGVLVRFRANYNPKGLQLDSEGGAAPHTGPVVHSYIGMMSRVYRLEGWAGLYKGLVPTALSTFAVSLVILFAMDTQGPRHGKYRAPETGILGTLFYSLLMLVISLPTSIITYRSITTPHKLSYFNAVGALRVLLTPTERRRPWIIYLTPGLMAAESLHVCIIVLFLGPMRRMLLPGLSERGVILGNISLVRLVIYLIIFCGTVLALTPLEVIATRLAIQRNHASAEYNSVSQEVDGDAEDTVEYSGTDEDVIGLRHEGDPYLGLVDCAKRIIDEEGWMTLYRAWWITMLGGLGSSFV</sequence>
<dbReference type="Pfam" id="PF00153">
    <property type="entry name" value="Mito_carr"/>
    <property type="match status" value="2"/>
</dbReference>
<evidence type="ECO:0000256" key="10">
    <source>
        <dbReference type="SAM" id="Phobius"/>
    </source>
</evidence>
<name>A0A8H7Y5K1_PSICU</name>
<feature type="transmembrane region" description="Helical" evidence="10">
    <location>
        <begin position="181"/>
        <end position="202"/>
    </location>
</feature>
<feature type="transmembrane region" description="Helical" evidence="10">
    <location>
        <begin position="230"/>
        <end position="254"/>
    </location>
</feature>
<keyword evidence="3 9" id="KW-0813">Transport</keyword>
<evidence type="ECO:0000256" key="1">
    <source>
        <dbReference type="ARBA" id="ARBA00004141"/>
    </source>
</evidence>
<proteinExistence type="inferred from homology"/>
<evidence type="ECO:0000256" key="7">
    <source>
        <dbReference type="ARBA" id="ARBA00023136"/>
    </source>
</evidence>
<keyword evidence="6 10" id="KW-1133">Transmembrane helix</keyword>
<keyword evidence="7 8" id="KW-0472">Membrane</keyword>
<feature type="repeat" description="Solcar" evidence="8">
    <location>
        <begin position="64"/>
        <end position="166"/>
    </location>
</feature>
<feature type="transmembrane region" description="Helical" evidence="10">
    <location>
        <begin position="71"/>
        <end position="92"/>
    </location>
</feature>
<dbReference type="OrthoDB" id="21292at2759"/>
<evidence type="ECO:0000256" key="8">
    <source>
        <dbReference type="PROSITE-ProRule" id="PRU00282"/>
    </source>
</evidence>
<keyword evidence="5" id="KW-0677">Repeat</keyword>
<evidence type="ECO:0008006" key="12">
    <source>
        <dbReference type="Google" id="ProtNLM"/>
    </source>
</evidence>
<gene>
    <name evidence="11" type="ORF">JR316_002360</name>
</gene>
<dbReference type="GO" id="GO:0016020">
    <property type="term" value="C:membrane"/>
    <property type="evidence" value="ECO:0007669"/>
    <property type="project" value="UniProtKB-SubCell"/>
</dbReference>
<accession>A0A8H7Y5K1</accession>
<dbReference type="AlphaFoldDB" id="A0A8H7Y5K1"/>
<evidence type="ECO:0000256" key="4">
    <source>
        <dbReference type="ARBA" id="ARBA00022692"/>
    </source>
</evidence>
<feature type="transmembrane region" description="Helical" evidence="10">
    <location>
        <begin position="275"/>
        <end position="296"/>
    </location>
</feature>
<dbReference type="PROSITE" id="PS50920">
    <property type="entry name" value="SOLCAR"/>
    <property type="match status" value="1"/>
</dbReference>
<protein>
    <recommendedName>
        <fullName evidence="12">Mitochondrial carrier</fullName>
    </recommendedName>
</protein>
<evidence type="ECO:0000256" key="9">
    <source>
        <dbReference type="RuleBase" id="RU000488"/>
    </source>
</evidence>
<evidence type="ECO:0000256" key="6">
    <source>
        <dbReference type="ARBA" id="ARBA00022989"/>
    </source>
</evidence>
<comment type="caution">
    <text evidence="11">The sequence shown here is derived from an EMBL/GenBank/DDBJ whole genome shotgun (WGS) entry which is preliminary data.</text>
</comment>